<comment type="caution">
    <text evidence="5">The sequence shown here is derived from an EMBL/GenBank/DDBJ whole genome shotgun (WGS) entry which is preliminary data.</text>
</comment>
<evidence type="ECO:0000256" key="4">
    <source>
        <dbReference type="SAM" id="Coils"/>
    </source>
</evidence>
<dbReference type="AlphaFoldDB" id="A0A8H3F007"/>
<dbReference type="OrthoDB" id="3340390at2759"/>
<comment type="similarity">
    <text evidence="1">Belongs to the flavin-dependent halogenase family.</text>
</comment>
<dbReference type="SUPFAM" id="SSF51905">
    <property type="entry name" value="FAD/NAD(P)-binding domain"/>
    <property type="match status" value="1"/>
</dbReference>
<evidence type="ECO:0008006" key="7">
    <source>
        <dbReference type="Google" id="ProtNLM"/>
    </source>
</evidence>
<keyword evidence="6" id="KW-1185">Reference proteome</keyword>
<dbReference type="GO" id="GO:0004497">
    <property type="term" value="F:monooxygenase activity"/>
    <property type="evidence" value="ECO:0007669"/>
    <property type="project" value="UniProtKB-KW"/>
</dbReference>
<proteinExistence type="inferred from homology"/>
<gene>
    <name evidence="5" type="ORF">HETSPECPRED_002570</name>
</gene>
<protein>
    <recommendedName>
        <fullName evidence="7">Tryptophan halogenase</fullName>
    </recommendedName>
</protein>
<reference evidence="5" key="1">
    <citation type="submission" date="2021-03" db="EMBL/GenBank/DDBJ databases">
        <authorList>
            <person name="Tagirdzhanova G."/>
        </authorList>
    </citation>
    <scope>NUCLEOTIDE SEQUENCE</scope>
</reference>
<keyword evidence="3" id="KW-0503">Monooxygenase</keyword>
<evidence type="ECO:0000256" key="1">
    <source>
        <dbReference type="ARBA" id="ARBA00005706"/>
    </source>
</evidence>
<dbReference type="InterPro" id="IPR050816">
    <property type="entry name" value="Flavin-dep_Halogenase_NPB"/>
</dbReference>
<dbReference type="Proteomes" id="UP000664521">
    <property type="component" value="Unassembled WGS sequence"/>
</dbReference>
<dbReference type="Pfam" id="PF04820">
    <property type="entry name" value="Trp_halogenase"/>
    <property type="match status" value="1"/>
</dbReference>
<dbReference type="Gene3D" id="3.50.50.60">
    <property type="entry name" value="FAD/NAD(P)-binding domain"/>
    <property type="match status" value="1"/>
</dbReference>
<dbReference type="InterPro" id="IPR006905">
    <property type="entry name" value="Flavin_halogenase"/>
</dbReference>
<dbReference type="InterPro" id="IPR036188">
    <property type="entry name" value="FAD/NAD-bd_sf"/>
</dbReference>
<evidence type="ECO:0000256" key="3">
    <source>
        <dbReference type="ARBA" id="ARBA00023033"/>
    </source>
</evidence>
<dbReference type="PANTHER" id="PTHR43747">
    <property type="entry name" value="FAD-BINDING PROTEIN"/>
    <property type="match status" value="1"/>
</dbReference>
<keyword evidence="4" id="KW-0175">Coiled coil</keyword>
<evidence type="ECO:0000256" key="2">
    <source>
        <dbReference type="ARBA" id="ARBA00023002"/>
    </source>
</evidence>
<dbReference type="PANTHER" id="PTHR43747:SF5">
    <property type="entry name" value="FAD-BINDING DOMAIN-CONTAINING PROTEIN"/>
    <property type="match status" value="1"/>
</dbReference>
<evidence type="ECO:0000313" key="5">
    <source>
        <dbReference type="EMBL" id="CAF9915736.1"/>
    </source>
</evidence>
<accession>A0A8H3F007</accession>
<evidence type="ECO:0000313" key="6">
    <source>
        <dbReference type="Proteomes" id="UP000664521"/>
    </source>
</evidence>
<sequence>MRLICYPVRLHHIVSSVQRSKSILNSKKDTDFLAAGGPSNYAWNVIRSEADELIFQHARKSGAKVFDGTQVTEIEFLPSQSSDQARSTNGSLASLGRPVSASYNRRSDGTSGTIDFEYLIDASGRAGLVSTRYLKNRKYNQGLKNVANWGYWKGTGVYAEGTSRANSPYFEALRDGSGWVWFIPLHDGTTSVGVVMNQDFATSKKREASSSRDFYLSSLKLVPNMQKLLKSGSFVSDLKSASDFSYSSSSYAGPCLRIVGDAGCFIDPFFSSGVHLAMVGALSAATTICAAIRGDCEEQAAAEWHSTKVADGYTRFLLVVLSAYKQIRNQNQAVLSDLGEDNLDRAFAHFRPVIQGTSDVSNITEEELAKTIDFCSNAWDGVKPQARAAVLQKMQSVVDDARDSEADESLEARLEAMKENLSVEEQRVMNYIRARQALRTEDSMHIDNFSTDVINGLAPNMRRGQLTLIKAVPLARARVETKQTIG</sequence>
<feature type="coiled-coil region" evidence="4">
    <location>
        <begin position="407"/>
        <end position="434"/>
    </location>
</feature>
<keyword evidence="2" id="KW-0560">Oxidoreductase</keyword>
<name>A0A8H3F007_9LECA</name>
<organism evidence="5 6">
    <name type="scientific">Heterodermia speciosa</name>
    <dbReference type="NCBI Taxonomy" id="116794"/>
    <lineage>
        <taxon>Eukaryota</taxon>
        <taxon>Fungi</taxon>
        <taxon>Dikarya</taxon>
        <taxon>Ascomycota</taxon>
        <taxon>Pezizomycotina</taxon>
        <taxon>Lecanoromycetes</taxon>
        <taxon>OSLEUM clade</taxon>
        <taxon>Lecanoromycetidae</taxon>
        <taxon>Caliciales</taxon>
        <taxon>Physciaceae</taxon>
        <taxon>Heterodermia</taxon>
    </lineage>
</organism>
<dbReference type="EMBL" id="CAJPDS010000016">
    <property type="protein sequence ID" value="CAF9915736.1"/>
    <property type="molecule type" value="Genomic_DNA"/>
</dbReference>